<dbReference type="RefSeq" id="XP_018264252.1">
    <property type="nucleotide sequence ID" value="XM_018405758.1"/>
</dbReference>
<evidence type="ECO:0008006" key="4">
    <source>
        <dbReference type="Google" id="ProtNLM"/>
    </source>
</evidence>
<dbReference type="InterPro" id="IPR043047">
    <property type="entry name" value="Hri1_N_sf"/>
</dbReference>
<reference evidence="1" key="1">
    <citation type="submission" date="2013-07" db="EMBL/GenBank/DDBJ databases">
        <title>The Genome Sequence of Cryptococcus dejecticola CBS10117.</title>
        <authorList>
            <consortium name="The Broad Institute Genome Sequencing Platform"/>
            <person name="Cuomo C."/>
            <person name="Litvintseva A."/>
            <person name="Chen Y."/>
            <person name="Heitman J."/>
            <person name="Sun S."/>
            <person name="Springer D."/>
            <person name="Dromer F."/>
            <person name="Young S.K."/>
            <person name="Zeng Q."/>
            <person name="Gargeya S."/>
            <person name="Fitzgerald M."/>
            <person name="Abouelleil A."/>
            <person name="Alvarado L."/>
            <person name="Berlin A.M."/>
            <person name="Chapman S.B."/>
            <person name="Dewar J."/>
            <person name="Goldberg J."/>
            <person name="Griggs A."/>
            <person name="Gujja S."/>
            <person name="Hansen M."/>
            <person name="Howarth C."/>
            <person name="Imamovic A."/>
            <person name="Larimer J."/>
            <person name="McCowan C."/>
            <person name="Murphy C."/>
            <person name="Pearson M."/>
            <person name="Priest M."/>
            <person name="Roberts A."/>
            <person name="Saif S."/>
            <person name="Shea T."/>
            <person name="Sykes S."/>
            <person name="Wortman J."/>
            <person name="Nusbaum C."/>
            <person name="Birren B."/>
        </authorList>
    </citation>
    <scope>NUCLEOTIDE SEQUENCE [LARGE SCALE GENOMIC DNA]</scope>
    <source>
        <strain evidence="1">CBS 10117</strain>
    </source>
</reference>
<dbReference type="KEGG" id="kdj:28966116"/>
<dbReference type="Pfam" id="PF16815">
    <property type="entry name" value="HRI1"/>
    <property type="match status" value="1"/>
</dbReference>
<evidence type="ECO:0000313" key="2">
    <source>
        <dbReference type="EMBL" id="WWC59841.1"/>
    </source>
</evidence>
<dbReference type="GeneID" id="28966116"/>
<dbReference type="InterPro" id="IPR031818">
    <property type="entry name" value="Hri1"/>
</dbReference>
<reference evidence="2" key="3">
    <citation type="submission" date="2024-02" db="EMBL/GenBank/DDBJ databases">
        <title>Comparative genomics of Cryptococcus and Kwoniella reveals pathogenesis evolution and contrasting modes of karyotype evolution via chromosome fusion or intercentromeric recombination.</title>
        <authorList>
            <person name="Coelho M.A."/>
            <person name="David-Palma M."/>
            <person name="Shea T."/>
            <person name="Bowers K."/>
            <person name="McGinley-Smith S."/>
            <person name="Mohammad A.W."/>
            <person name="Gnirke A."/>
            <person name="Yurkov A.M."/>
            <person name="Nowrousian M."/>
            <person name="Sun S."/>
            <person name="Cuomo C.A."/>
            <person name="Heitman J."/>
        </authorList>
    </citation>
    <scope>NUCLEOTIDE SEQUENCE</scope>
    <source>
        <strain evidence="2">CBS 10117</strain>
    </source>
</reference>
<reference evidence="2" key="2">
    <citation type="submission" date="2013-07" db="EMBL/GenBank/DDBJ databases">
        <authorList>
            <consortium name="The Broad Institute Genome Sequencing Platform"/>
            <person name="Cuomo C."/>
            <person name="Litvintseva A."/>
            <person name="Chen Y."/>
            <person name="Heitman J."/>
            <person name="Sun S."/>
            <person name="Springer D."/>
            <person name="Dromer F."/>
            <person name="Young S.K."/>
            <person name="Zeng Q."/>
            <person name="Gargeya S."/>
            <person name="Fitzgerald M."/>
            <person name="Abouelleil A."/>
            <person name="Alvarado L."/>
            <person name="Berlin A.M."/>
            <person name="Chapman S.B."/>
            <person name="Dewar J."/>
            <person name="Goldberg J."/>
            <person name="Griggs A."/>
            <person name="Gujja S."/>
            <person name="Hansen M."/>
            <person name="Howarth C."/>
            <person name="Imamovic A."/>
            <person name="Larimer J."/>
            <person name="McCowan C."/>
            <person name="Murphy C."/>
            <person name="Pearson M."/>
            <person name="Priest M."/>
            <person name="Roberts A."/>
            <person name="Saif S."/>
            <person name="Shea T."/>
            <person name="Sykes S."/>
            <person name="Wortman J."/>
            <person name="Nusbaum C."/>
            <person name="Birren B."/>
        </authorList>
    </citation>
    <scope>NUCLEOTIDE SEQUENCE</scope>
    <source>
        <strain evidence="2">CBS 10117</strain>
    </source>
</reference>
<evidence type="ECO:0000313" key="1">
    <source>
        <dbReference type="EMBL" id="OBR86410.1"/>
    </source>
</evidence>
<dbReference type="EMBL" id="CP144532">
    <property type="protein sequence ID" value="WWC59841.1"/>
    <property type="molecule type" value="Genomic_DNA"/>
</dbReference>
<dbReference type="EMBL" id="KI894029">
    <property type="protein sequence ID" value="OBR86410.1"/>
    <property type="molecule type" value="Genomic_DNA"/>
</dbReference>
<dbReference type="AlphaFoldDB" id="A0A1A6A8M9"/>
<accession>A0A1A6A8M9</accession>
<protein>
    <recommendedName>
        <fullName evidence="4">Protein HRI1</fullName>
    </recommendedName>
</protein>
<evidence type="ECO:0000313" key="3">
    <source>
        <dbReference type="Proteomes" id="UP000078595"/>
    </source>
</evidence>
<organism evidence="1">
    <name type="scientific">Kwoniella dejecticola CBS 10117</name>
    <dbReference type="NCBI Taxonomy" id="1296121"/>
    <lineage>
        <taxon>Eukaryota</taxon>
        <taxon>Fungi</taxon>
        <taxon>Dikarya</taxon>
        <taxon>Basidiomycota</taxon>
        <taxon>Agaricomycotina</taxon>
        <taxon>Tremellomycetes</taxon>
        <taxon>Tremellales</taxon>
        <taxon>Cryptococcaceae</taxon>
        <taxon>Kwoniella</taxon>
    </lineage>
</organism>
<name>A0A1A6A8M9_9TREE</name>
<dbReference type="Gene3D" id="2.40.128.320">
    <property type="entry name" value="Protein HRI1, N-terminal domain"/>
    <property type="match status" value="1"/>
</dbReference>
<dbReference type="VEuPathDB" id="FungiDB:I303_02417"/>
<keyword evidence="3" id="KW-1185">Reference proteome</keyword>
<sequence>MALIDIDRIVPRLAVRKGIAWGTDAPTEDSDVLHICLPSGHFTDIRFPISGKNGCGPLWTFAGHSTFRKIPALAPSDIAIHQGWYQIVRGQFAHPIDSTGNFVDDYHSDIVDLSSGNGDQMETGMLGNPDTGAFIHYKEYWTLKQAISYPCVRAVFEKEGDGHGLLKGQMIRVGETIQGVRQVKEKECEAGQWTLVKEDWQIDPRSVDTAAASFPHHWLSQERRVGDKIEHAGRQWRVVEAVSG</sequence>
<gene>
    <name evidence="1" type="ORF">I303_02417</name>
    <name evidence="2" type="ORF">I303_102403</name>
</gene>
<dbReference type="OrthoDB" id="4045395at2759"/>
<dbReference type="STRING" id="1296121.A0A1A6A8M9"/>
<proteinExistence type="predicted"/>
<dbReference type="Proteomes" id="UP000078595">
    <property type="component" value="Chromosome 3"/>
</dbReference>